<accession>A0A9R1W880</accession>
<proteinExistence type="predicted"/>
<reference evidence="1 2" key="1">
    <citation type="journal article" date="2017" name="Nat. Commun.">
        <title>Genome assembly with in vitro proximity ligation data and whole-genome triplication in lettuce.</title>
        <authorList>
            <person name="Reyes-Chin-Wo S."/>
            <person name="Wang Z."/>
            <person name="Yang X."/>
            <person name="Kozik A."/>
            <person name="Arikit S."/>
            <person name="Song C."/>
            <person name="Xia L."/>
            <person name="Froenicke L."/>
            <person name="Lavelle D.O."/>
            <person name="Truco M.J."/>
            <person name="Xia R."/>
            <person name="Zhu S."/>
            <person name="Xu C."/>
            <person name="Xu H."/>
            <person name="Xu X."/>
            <person name="Cox K."/>
            <person name="Korf I."/>
            <person name="Meyers B.C."/>
            <person name="Michelmore R.W."/>
        </authorList>
    </citation>
    <scope>NUCLEOTIDE SEQUENCE [LARGE SCALE GENOMIC DNA]</scope>
    <source>
        <strain evidence="2">cv. Salinas</strain>
        <tissue evidence="1">Seedlings</tissue>
    </source>
</reference>
<gene>
    <name evidence="1" type="ORF">LSAT_V11C300109090</name>
</gene>
<protein>
    <submittedName>
        <fullName evidence="1">Uncharacterized protein</fullName>
    </submittedName>
</protein>
<evidence type="ECO:0000313" key="1">
    <source>
        <dbReference type="EMBL" id="KAJ0218954.1"/>
    </source>
</evidence>
<name>A0A9R1W880_LACSA</name>
<keyword evidence="2" id="KW-1185">Reference proteome</keyword>
<sequence>MARCRGVVPNMNGRPWAKSKIGYKDKIANLKQGKCMWVVLVPRLKEIDALKLITNYKYLTTNIVKQIVSNPTILFRALQESYLEI</sequence>
<comment type="caution">
    <text evidence="1">The sequence shown here is derived from an EMBL/GenBank/DDBJ whole genome shotgun (WGS) entry which is preliminary data.</text>
</comment>
<evidence type="ECO:0000313" key="2">
    <source>
        <dbReference type="Proteomes" id="UP000235145"/>
    </source>
</evidence>
<organism evidence="1 2">
    <name type="scientific">Lactuca sativa</name>
    <name type="common">Garden lettuce</name>
    <dbReference type="NCBI Taxonomy" id="4236"/>
    <lineage>
        <taxon>Eukaryota</taxon>
        <taxon>Viridiplantae</taxon>
        <taxon>Streptophyta</taxon>
        <taxon>Embryophyta</taxon>
        <taxon>Tracheophyta</taxon>
        <taxon>Spermatophyta</taxon>
        <taxon>Magnoliopsida</taxon>
        <taxon>eudicotyledons</taxon>
        <taxon>Gunneridae</taxon>
        <taxon>Pentapetalae</taxon>
        <taxon>asterids</taxon>
        <taxon>campanulids</taxon>
        <taxon>Asterales</taxon>
        <taxon>Asteraceae</taxon>
        <taxon>Cichorioideae</taxon>
        <taxon>Cichorieae</taxon>
        <taxon>Lactucinae</taxon>
        <taxon>Lactuca</taxon>
    </lineage>
</organism>
<dbReference type="AlphaFoldDB" id="A0A9R1W880"/>
<dbReference type="Proteomes" id="UP000235145">
    <property type="component" value="Unassembled WGS sequence"/>
</dbReference>
<dbReference type="EMBL" id="NBSK02000003">
    <property type="protein sequence ID" value="KAJ0218954.1"/>
    <property type="molecule type" value="Genomic_DNA"/>
</dbReference>